<proteinExistence type="inferred from homology"/>
<evidence type="ECO:0000259" key="5">
    <source>
        <dbReference type="Pfam" id="PF04542"/>
    </source>
</evidence>
<name>A0ABT8X0S7_9FLAO</name>
<evidence type="ECO:0000256" key="1">
    <source>
        <dbReference type="ARBA" id="ARBA00010641"/>
    </source>
</evidence>
<dbReference type="Gene3D" id="1.10.1740.10">
    <property type="match status" value="1"/>
</dbReference>
<dbReference type="Pfam" id="PF04542">
    <property type="entry name" value="Sigma70_r2"/>
    <property type="match status" value="1"/>
</dbReference>
<keyword evidence="2" id="KW-0805">Transcription regulation</keyword>
<keyword evidence="4" id="KW-0804">Transcription</keyword>
<dbReference type="InterPro" id="IPR014327">
    <property type="entry name" value="RNA_pol_sigma70_bacteroid"/>
</dbReference>
<evidence type="ECO:0000313" key="7">
    <source>
        <dbReference type="EMBL" id="MDO5987541.1"/>
    </source>
</evidence>
<gene>
    <name evidence="7" type="ORF">Q4Q39_09045</name>
</gene>
<dbReference type="SUPFAM" id="SSF88659">
    <property type="entry name" value="Sigma3 and sigma4 domains of RNA polymerase sigma factors"/>
    <property type="match status" value="1"/>
</dbReference>
<comment type="similarity">
    <text evidence="1">Belongs to the sigma-70 factor family. ECF subfamily.</text>
</comment>
<evidence type="ECO:0000256" key="3">
    <source>
        <dbReference type="ARBA" id="ARBA00023082"/>
    </source>
</evidence>
<dbReference type="Pfam" id="PF08281">
    <property type="entry name" value="Sigma70_r4_2"/>
    <property type="match status" value="1"/>
</dbReference>
<accession>A0ABT8X0S7</accession>
<comment type="caution">
    <text evidence="7">The sequence shown here is derived from an EMBL/GenBank/DDBJ whole genome shotgun (WGS) entry which is preliminary data.</text>
</comment>
<dbReference type="EMBL" id="JAUOEM010000003">
    <property type="protein sequence ID" value="MDO5987541.1"/>
    <property type="molecule type" value="Genomic_DNA"/>
</dbReference>
<evidence type="ECO:0000256" key="4">
    <source>
        <dbReference type="ARBA" id="ARBA00023163"/>
    </source>
</evidence>
<dbReference type="InterPro" id="IPR013325">
    <property type="entry name" value="RNA_pol_sigma_r2"/>
</dbReference>
<dbReference type="SUPFAM" id="SSF88946">
    <property type="entry name" value="Sigma2 domain of RNA polymerase sigma factors"/>
    <property type="match status" value="1"/>
</dbReference>
<protein>
    <submittedName>
        <fullName evidence="7">RNA polymerase sigma-70 factor</fullName>
    </submittedName>
</protein>
<evidence type="ECO:0000313" key="8">
    <source>
        <dbReference type="Proteomes" id="UP001176891"/>
    </source>
</evidence>
<dbReference type="InterPro" id="IPR039425">
    <property type="entry name" value="RNA_pol_sigma-70-like"/>
</dbReference>
<dbReference type="InterPro" id="IPR036388">
    <property type="entry name" value="WH-like_DNA-bd_sf"/>
</dbReference>
<evidence type="ECO:0000259" key="6">
    <source>
        <dbReference type="Pfam" id="PF08281"/>
    </source>
</evidence>
<dbReference type="InterPro" id="IPR007627">
    <property type="entry name" value="RNA_pol_sigma70_r2"/>
</dbReference>
<keyword evidence="8" id="KW-1185">Reference proteome</keyword>
<feature type="domain" description="RNA polymerase sigma factor 70 region 4 type 2" evidence="6">
    <location>
        <begin position="110"/>
        <end position="157"/>
    </location>
</feature>
<dbReference type="NCBIfam" id="TIGR02985">
    <property type="entry name" value="Sig70_bacteroi1"/>
    <property type="match status" value="1"/>
</dbReference>
<sequence>MKQGDENAYAYLMDTYHQKLCVYVKSLCRDVYLAEDIVQNIFMMVWERRQKLKDIYSLKSYLYQSVYNEFINQHRKKKNLLSLEKEYISTLNTILEEEDTNELPKLIALVKQEIQNLPPKCKSVFTLAKHEGLTYAEIAEHLGISFRTVENQMSKAFTLIREKVGDKMHAILFLLFGSRKLSRSV</sequence>
<dbReference type="RefSeq" id="WP_345075412.1">
    <property type="nucleotide sequence ID" value="NZ_BAABCZ010000010.1"/>
</dbReference>
<dbReference type="InterPro" id="IPR014284">
    <property type="entry name" value="RNA_pol_sigma-70_dom"/>
</dbReference>
<reference evidence="7" key="1">
    <citation type="submission" date="2023-07" db="EMBL/GenBank/DDBJ databases">
        <title>Two novel species in the genus Flavivirga.</title>
        <authorList>
            <person name="Kwon K."/>
        </authorList>
    </citation>
    <scope>NUCLEOTIDE SEQUENCE</scope>
    <source>
        <strain evidence="7">KACC 14157</strain>
    </source>
</reference>
<dbReference type="Proteomes" id="UP001176891">
    <property type="component" value="Unassembled WGS sequence"/>
</dbReference>
<keyword evidence="3" id="KW-0731">Sigma factor</keyword>
<dbReference type="Gene3D" id="1.10.10.10">
    <property type="entry name" value="Winged helix-like DNA-binding domain superfamily/Winged helix DNA-binding domain"/>
    <property type="match status" value="1"/>
</dbReference>
<feature type="domain" description="RNA polymerase sigma-70 region 2" evidence="5">
    <location>
        <begin position="12"/>
        <end position="78"/>
    </location>
</feature>
<organism evidence="7 8">
    <name type="scientific">Flavivirga amylovorans</name>
    <dbReference type="NCBI Taxonomy" id="870486"/>
    <lineage>
        <taxon>Bacteria</taxon>
        <taxon>Pseudomonadati</taxon>
        <taxon>Bacteroidota</taxon>
        <taxon>Flavobacteriia</taxon>
        <taxon>Flavobacteriales</taxon>
        <taxon>Flavobacteriaceae</taxon>
        <taxon>Flavivirga</taxon>
    </lineage>
</organism>
<dbReference type="CDD" id="cd06171">
    <property type="entry name" value="Sigma70_r4"/>
    <property type="match status" value="1"/>
</dbReference>
<dbReference type="InterPro" id="IPR013249">
    <property type="entry name" value="RNA_pol_sigma70_r4_t2"/>
</dbReference>
<dbReference type="NCBIfam" id="TIGR02937">
    <property type="entry name" value="sigma70-ECF"/>
    <property type="match status" value="1"/>
</dbReference>
<dbReference type="PANTHER" id="PTHR43133:SF46">
    <property type="entry name" value="RNA POLYMERASE SIGMA-70 FACTOR ECF SUBFAMILY"/>
    <property type="match status" value="1"/>
</dbReference>
<dbReference type="InterPro" id="IPR013324">
    <property type="entry name" value="RNA_pol_sigma_r3/r4-like"/>
</dbReference>
<evidence type="ECO:0000256" key="2">
    <source>
        <dbReference type="ARBA" id="ARBA00023015"/>
    </source>
</evidence>
<dbReference type="PANTHER" id="PTHR43133">
    <property type="entry name" value="RNA POLYMERASE ECF-TYPE SIGMA FACTO"/>
    <property type="match status" value="1"/>
</dbReference>